<organism evidence="1 2">
    <name type="scientific">Jiella flava</name>
    <dbReference type="NCBI Taxonomy" id="2816857"/>
    <lineage>
        <taxon>Bacteria</taxon>
        <taxon>Pseudomonadati</taxon>
        <taxon>Pseudomonadota</taxon>
        <taxon>Alphaproteobacteria</taxon>
        <taxon>Hyphomicrobiales</taxon>
        <taxon>Aurantimonadaceae</taxon>
        <taxon>Jiella</taxon>
    </lineage>
</organism>
<proteinExistence type="predicted"/>
<reference evidence="1" key="1">
    <citation type="submission" date="2021-03" db="EMBL/GenBank/DDBJ databases">
        <title>Whole genome sequence of Jiella sp. CQZ9-1.</title>
        <authorList>
            <person name="Tuo L."/>
        </authorList>
    </citation>
    <scope>NUCLEOTIDE SEQUENCE</scope>
    <source>
        <strain evidence="1">CQZ9-1</strain>
    </source>
</reference>
<evidence type="ECO:0000313" key="2">
    <source>
        <dbReference type="Proteomes" id="UP000664122"/>
    </source>
</evidence>
<name>A0A939FZD2_9HYPH</name>
<dbReference type="RefSeq" id="WP_207258302.1">
    <property type="nucleotide sequence ID" value="NZ_JAFMPP010000011.1"/>
</dbReference>
<gene>
    <name evidence="1" type="ORF">J1C48_13055</name>
</gene>
<evidence type="ECO:0000313" key="1">
    <source>
        <dbReference type="EMBL" id="MBO0663511.1"/>
    </source>
</evidence>
<protein>
    <submittedName>
        <fullName evidence="1">Uncharacterized protein</fullName>
    </submittedName>
</protein>
<sequence length="113" mass="13379">MTLEDWHLGEGDSFQDRQLAAEYVPILKAHFKDDEPDRIERLRRTYAMAQNLFLMVEGRRLPRRVVIAMQDHKGCLAVTFIDESWKRFLEPFFRLAWRSEGEAAERVSLAVRQ</sequence>
<comment type="caution">
    <text evidence="1">The sequence shown here is derived from an EMBL/GenBank/DDBJ whole genome shotgun (WGS) entry which is preliminary data.</text>
</comment>
<dbReference type="EMBL" id="JAFMPP010000011">
    <property type="protein sequence ID" value="MBO0663511.1"/>
    <property type="molecule type" value="Genomic_DNA"/>
</dbReference>
<accession>A0A939FZD2</accession>
<dbReference type="Proteomes" id="UP000664122">
    <property type="component" value="Unassembled WGS sequence"/>
</dbReference>
<dbReference type="AlphaFoldDB" id="A0A939FZD2"/>
<keyword evidence="2" id="KW-1185">Reference proteome</keyword>